<accession>Z9JI34</accession>
<evidence type="ECO:0000313" key="4">
    <source>
        <dbReference type="Proteomes" id="UP000020406"/>
    </source>
</evidence>
<dbReference type="GO" id="GO:0046872">
    <property type="term" value="F:metal ion binding"/>
    <property type="evidence" value="ECO:0007669"/>
    <property type="project" value="UniProtKB-KW"/>
</dbReference>
<dbReference type="KEGG" id="xtw:AB672_08630"/>
<comment type="similarity">
    <text evidence="1">Belongs to the SCO1/2 family.</text>
</comment>
<sequence length="125" mass="13873">METTRFDHSTHAGLTDRWRGAAHRANMAGQSPSSSMATHAGSTLVCDTQYRLARIRRHSLISHTLQGHETPVFLGFTFYPDVCPITLATLAQAQQQHEPLPEALHPQVLLVSIDPDHDSPVRLNE</sequence>
<evidence type="ECO:0000256" key="1">
    <source>
        <dbReference type="ARBA" id="ARBA00010996"/>
    </source>
</evidence>
<reference evidence="3 4" key="1">
    <citation type="journal article" date="2014" name="Genome Announc.">
        <title>Draft Genome Sequence of Xylella fastidiosa Pear Leaf Scorch Strain in Taiwan.</title>
        <authorList>
            <person name="Su C.C."/>
            <person name="Deng W.L."/>
            <person name="Jan F.J."/>
            <person name="Chang C.J."/>
            <person name="Huang H."/>
            <person name="Chen J."/>
        </authorList>
    </citation>
    <scope>NUCLEOTIDE SEQUENCE [LARGE SCALE GENOMIC DNA]</scope>
    <source>
        <strain evidence="3 4">PLS229</strain>
    </source>
</reference>
<evidence type="ECO:0000313" key="3">
    <source>
        <dbReference type="EMBL" id="EWS77859.1"/>
    </source>
</evidence>
<dbReference type="Proteomes" id="UP000020406">
    <property type="component" value="Unassembled WGS sequence"/>
</dbReference>
<dbReference type="RefSeq" id="WP_038271515.1">
    <property type="nucleotide sequence ID" value="NZ_CP087677.1"/>
</dbReference>
<protein>
    <submittedName>
        <fullName evidence="3">Uncharacterized protein</fullName>
    </submittedName>
</protein>
<dbReference type="PATRIC" id="fig|1444770.3.peg.2079"/>
<proteinExistence type="inferred from homology"/>
<evidence type="ECO:0000256" key="2">
    <source>
        <dbReference type="PIRSR" id="PIRSR603782-1"/>
    </source>
</evidence>
<dbReference type="eggNOG" id="COG1999">
    <property type="taxonomic scope" value="Bacteria"/>
</dbReference>
<keyword evidence="2" id="KW-0186">Copper</keyword>
<dbReference type="Pfam" id="PF02630">
    <property type="entry name" value="SCO1-SenC"/>
    <property type="match status" value="1"/>
</dbReference>
<organism evidence="3 4">
    <name type="scientific">Xylella taiwanensis</name>
    <dbReference type="NCBI Taxonomy" id="1444770"/>
    <lineage>
        <taxon>Bacteria</taxon>
        <taxon>Pseudomonadati</taxon>
        <taxon>Pseudomonadota</taxon>
        <taxon>Gammaproteobacteria</taxon>
        <taxon>Lysobacterales</taxon>
        <taxon>Lysobacteraceae</taxon>
        <taxon>Xylella</taxon>
    </lineage>
</organism>
<dbReference type="InterPro" id="IPR003782">
    <property type="entry name" value="SCO1/SenC"/>
</dbReference>
<dbReference type="EMBL" id="JDSQ01000013">
    <property type="protein sequence ID" value="EWS77859.1"/>
    <property type="molecule type" value="Genomic_DNA"/>
</dbReference>
<dbReference type="STRING" id="1444770.AF72_08760"/>
<dbReference type="SUPFAM" id="SSF52833">
    <property type="entry name" value="Thioredoxin-like"/>
    <property type="match status" value="1"/>
</dbReference>
<gene>
    <name evidence="3" type="ORF">AF72_08760</name>
</gene>
<dbReference type="AlphaFoldDB" id="Z9JI34"/>
<feature type="binding site" evidence="2">
    <location>
        <position position="83"/>
    </location>
    <ligand>
        <name>Cu cation</name>
        <dbReference type="ChEBI" id="CHEBI:23378"/>
    </ligand>
</feature>
<dbReference type="Gene3D" id="3.40.30.10">
    <property type="entry name" value="Glutaredoxin"/>
    <property type="match status" value="1"/>
</dbReference>
<name>Z9JI34_9GAMM</name>
<dbReference type="InterPro" id="IPR036249">
    <property type="entry name" value="Thioredoxin-like_sf"/>
</dbReference>
<keyword evidence="2" id="KW-0479">Metal-binding</keyword>
<comment type="caution">
    <text evidence="3">The sequence shown here is derived from an EMBL/GenBank/DDBJ whole genome shotgun (WGS) entry which is preliminary data.</text>
</comment>